<gene>
    <name evidence="7" type="ORF">BZG02_14555</name>
</gene>
<evidence type="ECO:0000256" key="1">
    <source>
        <dbReference type="ARBA" id="ARBA00008779"/>
    </source>
</evidence>
<keyword evidence="8" id="KW-1185">Reference proteome</keyword>
<evidence type="ECO:0000256" key="3">
    <source>
        <dbReference type="ARBA" id="ARBA00022801"/>
    </source>
</evidence>
<sequence>MKKIIQIIVLAVVAMSCSNTQQPNIIYIMSDDHAAHAIGAYGGRLATLDPTPNLDKLASEGMLFENCFATNSICTPSRATILTGQYSQTNGVLDLDGVLDTSKQYLPVEMKKLGYETAIIGKWHLKIEPSAFDYYSVLEGQGKYFNPEFYEKGKGKYPNNIVKTEGHSSDVITNKVISWITGRKDKKKPFFLMYHFKAPHDWFENAPRYDSYLADVKVPEPENLYSQPNWGSEGTRGRNDSLIHEIGTSVSRRHQFNGYVDHFKIDKNIPDHEATSMAYQMYLKKYLRCVKGVDDNLGNFFQFLKDNDLYKNTVIVYSADQGMMLGEHDMVDKRWMYEEATRMPFIIHYPELVKAGQRSQSIINNTDFAPTLIDLAGGKVPDKMQGKSIIPLLNGEEPADWRTGTYYRYWMHLTHHDIPAHFGIRTKDYKLIFFYGRHWDLKQEGDLSRNWLTPDRSFKVRPTPVSWELYDLNKDPHEVNNVYNNPAYSEVIKELKVELKRQREAYNETDKAYPHIQKNVDENWN</sequence>
<dbReference type="OrthoDB" id="9765065at2"/>
<keyword evidence="2" id="KW-0732">Signal</keyword>
<proteinExistence type="inferred from homology"/>
<dbReference type="InterPro" id="IPR000917">
    <property type="entry name" value="Sulfatase_N"/>
</dbReference>
<name>A0A2N3HUX2_9BACT</name>
<reference evidence="7 8" key="1">
    <citation type="journal article" date="2017" name="Front. Microbiol.">
        <title>Labilibaculum manganireducens gen. nov., sp. nov. and Labilibaculum filiforme sp. nov., Novel Bacteroidetes Isolated from Subsurface Sediments of the Baltic Sea.</title>
        <authorList>
            <person name="Vandieken V."/>
            <person name="Marshall I.P."/>
            <person name="Niemann H."/>
            <person name="Engelen B."/>
            <person name="Cypionka H."/>
        </authorList>
    </citation>
    <scope>NUCLEOTIDE SEQUENCE [LARGE SCALE GENOMIC DNA]</scope>
    <source>
        <strain evidence="7 8">59.16B</strain>
    </source>
</reference>
<evidence type="ECO:0000256" key="2">
    <source>
        <dbReference type="ARBA" id="ARBA00022729"/>
    </source>
</evidence>
<dbReference type="Proteomes" id="UP000233535">
    <property type="component" value="Unassembled WGS sequence"/>
</dbReference>
<dbReference type="AlphaFoldDB" id="A0A2N3HUX2"/>
<dbReference type="PANTHER" id="PTHR43108:SF6">
    <property type="entry name" value="N-SULPHOGLUCOSAMINE SULPHOHYDROLASE"/>
    <property type="match status" value="1"/>
</dbReference>
<protein>
    <submittedName>
        <fullName evidence="7">Acetylglucosamine-6-sulfatase</fullName>
    </submittedName>
</protein>
<dbReference type="Gene3D" id="3.40.720.10">
    <property type="entry name" value="Alkaline Phosphatase, subunit A"/>
    <property type="match status" value="1"/>
</dbReference>
<dbReference type="Pfam" id="PF16347">
    <property type="entry name" value="SGSH_C"/>
    <property type="match status" value="1"/>
</dbReference>
<organism evidence="7 8">
    <name type="scientific">Labilibaculum filiforme</name>
    <dbReference type="NCBI Taxonomy" id="1940526"/>
    <lineage>
        <taxon>Bacteria</taxon>
        <taxon>Pseudomonadati</taxon>
        <taxon>Bacteroidota</taxon>
        <taxon>Bacteroidia</taxon>
        <taxon>Marinilabiliales</taxon>
        <taxon>Marinifilaceae</taxon>
        <taxon>Labilibaculum</taxon>
    </lineage>
</organism>
<dbReference type="InterPro" id="IPR032506">
    <property type="entry name" value="SGSH_C"/>
</dbReference>
<dbReference type="InterPro" id="IPR017850">
    <property type="entry name" value="Alkaline_phosphatase_core_sf"/>
</dbReference>
<evidence type="ECO:0000259" key="5">
    <source>
        <dbReference type="Pfam" id="PF00884"/>
    </source>
</evidence>
<feature type="domain" description="N-sulphoglucosamine sulphohydrolase C-terminal" evidence="6">
    <location>
        <begin position="466"/>
        <end position="504"/>
    </location>
</feature>
<dbReference type="SUPFAM" id="SSF53649">
    <property type="entry name" value="Alkaline phosphatase-like"/>
    <property type="match status" value="1"/>
</dbReference>
<evidence type="ECO:0000259" key="6">
    <source>
        <dbReference type="Pfam" id="PF16347"/>
    </source>
</evidence>
<dbReference type="InterPro" id="IPR024607">
    <property type="entry name" value="Sulfatase_CS"/>
</dbReference>
<comment type="caution">
    <text evidence="7">The sequence shown here is derived from an EMBL/GenBank/DDBJ whole genome shotgun (WGS) entry which is preliminary data.</text>
</comment>
<dbReference type="PROSITE" id="PS00523">
    <property type="entry name" value="SULFATASE_1"/>
    <property type="match status" value="1"/>
</dbReference>
<dbReference type="PANTHER" id="PTHR43108">
    <property type="entry name" value="N-ACETYLGLUCOSAMINE-6-SULFATASE FAMILY MEMBER"/>
    <property type="match status" value="1"/>
</dbReference>
<dbReference type="PROSITE" id="PS00149">
    <property type="entry name" value="SULFATASE_2"/>
    <property type="match status" value="1"/>
</dbReference>
<dbReference type="RefSeq" id="WP_101262182.1">
    <property type="nucleotide sequence ID" value="NZ_MVDD01000011.1"/>
</dbReference>
<dbReference type="EMBL" id="MVDD01000011">
    <property type="protein sequence ID" value="PKQ61843.1"/>
    <property type="molecule type" value="Genomic_DNA"/>
</dbReference>
<dbReference type="PROSITE" id="PS51257">
    <property type="entry name" value="PROKAR_LIPOPROTEIN"/>
    <property type="match status" value="1"/>
</dbReference>
<keyword evidence="3" id="KW-0378">Hydrolase</keyword>
<feature type="domain" description="Sulfatase N-terminal" evidence="5">
    <location>
        <begin position="23"/>
        <end position="377"/>
    </location>
</feature>
<accession>A0A2N3HUX2</accession>
<comment type="similarity">
    <text evidence="1">Belongs to the sulfatase family.</text>
</comment>
<evidence type="ECO:0000313" key="7">
    <source>
        <dbReference type="EMBL" id="PKQ61843.1"/>
    </source>
</evidence>
<evidence type="ECO:0000256" key="4">
    <source>
        <dbReference type="ARBA" id="ARBA00023180"/>
    </source>
</evidence>
<dbReference type="GO" id="GO:0016787">
    <property type="term" value="F:hydrolase activity"/>
    <property type="evidence" value="ECO:0007669"/>
    <property type="project" value="UniProtKB-KW"/>
</dbReference>
<keyword evidence="4" id="KW-0325">Glycoprotein</keyword>
<dbReference type="Pfam" id="PF00884">
    <property type="entry name" value="Sulfatase"/>
    <property type="match status" value="1"/>
</dbReference>
<dbReference type="CDD" id="cd16031">
    <property type="entry name" value="G6S_like"/>
    <property type="match status" value="1"/>
</dbReference>
<evidence type="ECO:0000313" key="8">
    <source>
        <dbReference type="Proteomes" id="UP000233535"/>
    </source>
</evidence>